<name>A0A545VT50_9HYPO</name>
<dbReference type="OrthoDB" id="10330140at2759"/>
<dbReference type="AlphaFoldDB" id="A0A545VT50"/>
<sequence length="107" mass="11792">MRLVTLVMGVVAVALGAIADDITLPSGVAIRLNPVRGSGYWDIAAGQPCSNLGILKPLWNQAIVAPWAQCRLYQHLDCYDELFDHRLGGGVYNITQLNFQSIYCPFR</sequence>
<keyword evidence="3" id="KW-1185">Reference proteome</keyword>
<feature type="chain" id="PRO_5022111698" evidence="1">
    <location>
        <begin position="20"/>
        <end position="107"/>
    </location>
</feature>
<reference evidence="2 3" key="1">
    <citation type="journal article" date="2019" name="Appl. Microbiol. Biotechnol.">
        <title>Genome sequence of Isaria javanica and comparative genome analysis insights into family S53 peptidase evolution in fungal entomopathogens.</title>
        <authorList>
            <person name="Lin R."/>
            <person name="Zhang X."/>
            <person name="Xin B."/>
            <person name="Zou M."/>
            <person name="Gao Y."/>
            <person name="Qin F."/>
            <person name="Hu Q."/>
            <person name="Xie B."/>
            <person name="Cheng X."/>
        </authorList>
    </citation>
    <scope>NUCLEOTIDE SEQUENCE [LARGE SCALE GENOMIC DNA]</scope>
    <source>
        <strain evidence="2 3">IJ1G</strain>
    </source>
</reference>
<dbReference type="EMBL" id="SPUK01000013">
    <property type="protein sequence ID" value="TQV93005.1"/>
    <property type="molecule type" value="Genomic_DNA"/>
</dbReference>
<accession>A0A545VT50</accession>
<comment type="caution">
    <text evidence="2">The sequence shown here is derived from an EMBL/GenBank/DDBJ whole genome shotgun (WGS) entry which is preliminary data.</text>
</comment>
<protein>
    <submittedName>
        <fullName evidence="2">Uncharacterized protein</fullName>
    </submittedName>
</protein>
<keyword evidence="1" id="KW-0732">Signal</keyword>
<gene>
    <name evidence="2" type="ORF">IF1G_08308</name>
</gene>
<organism evidence="2 3">
    <name type="scientific">Cordyceps javanica</name>
    <dbReference type="NCBI Taxonomy" id="43265"/>
    <lineage>
        <taxon>Eukaryota</taxon>
        <taxon>Fungi</taxon>
        <taxon>Dikarya</taxon>
        <taxon>Ascomycota</taxon>
        <taxon>Pezizomycotina</taxon>
        <taxon>Sordariomycetes</taxon>
        <taxon>Hypocreomycetidae</taxon>
        <taxon>Hypocreales</taxon>
        <taxon>Cordycipitaceae</taxon>
        <taxon>Cordyceps</taxon>
    </lineage>
</organism>
<dbReference type="Proteomes" id="UP000315783">
    <property type="component" value="Unassembled WGS sequence"/>
</dbReference>
<evidence type="ECO:0000313" key="2">
    <source>
        <dbReference type="EMBL" id="TQV93005.1"/>
    </source>
</evidence>
<feature type="signal peptide" evidence="1">
    <location>
        <begin position="1"/>
        <end position="19"/>
    </location>
</feature>
<evidence type="ECO:0000256" key="1">
    <source>
        <dbReference type="SAM" id="SignalP"/>
    </source>
</evidence>
<evidence type="ECO:0000313" key="3">
    <source>
        <dbReference type="Proteomes" id="UP000315783"/>
    </source>
</evidence>
<proteinExistence type="predicted"/>